<accession>A0A401PPI9</accession>
<dbReference type="Gene3D" id="1.10.220.160">
    <property type="match status" value="1"/>
</dbReference>
<keyword evidence="2" id="KW-1185">Reference proteome</keyword>
<proteinExistence type="predicted"/>
<reference evidence="1 2" key="1">
    <citation type="journal article" date="2018" name="Nat. Ecol. Evol.">
        <title>Shark genomes provide insights into elasmobranch evolution and the origin of vertebrates.</title>
        <authorList>
            <person name="Hara Y"/>
            <person name="Yamaguchi K"/>
            <person name="Onimaru K"/>
            <person name="Kadota M"/>
            <person name="Koyanagi M"/>
            <person name="Keeley SD"/>
            <person name="Tatsumi K"/>
            <person name="Tanaka K"/>
            <person name="Motone F"/>
            <person name="Kageyama Y"/>
            <person name="Nozu R"/>
            <person name="Adachi N"/>
            <person name="Nishimura O"/>
            <person name="Nakagawa R"/>
            <person name="Tanegashima C"/>
            <person name="Kiyatake I"/>
            <person name="Matsumoto R"/>
            <person name="Murakumo K"/>
            <person name="Nishida K"/>
            <person name="Terakita A"/>
            <person name="Kuratani S"/>
            <person name="Sato K"/>
            <person name="Hyodo S Kuraku.S."/>
        </authorList>
    </citation>
    <scope>NUCLEOTIDE SEQUENCE [LARGE SCALE GENOMIC DNA]</scope>
</reference>
<protein>
    <submittedName>
        <fullName evidence="1">Uncharacterized protein</fullName>
    </submittedName>
</protein>
<feature type="non-terminal residue" evidence="1">
    <location>
        <position position="1"/>
    </location>
</feature>
<dbReference type="Proteomes" id="UP000288216">
    <property type="component" value="Unassembled WGS sequence"/>
</dbReference>
<gene>
    <name evidence="1" type="ORF">scyTo_0020312</name>
</gene>
<evidence type="ECO:0000313" key="2">
    <source>
        <dbReference type="Proteomes" id="UP000288216"/>
    </source>
</evidence>
<sequence>KLAWPDHKRECKCLRSIYPNVPTDMTRLVARIIFKLLTASPCSSEELYSVSDLQSSKYFCPLKEAASAVFDWLQVTTSTGDEGQGGTLVGFSLKRFEFGRLS</sequence>
<comment type="caution">
    <text evidence="1">The sequence shown here is derived from an EMBL/GenBank/DDBJ whole genome shotgun (WGS) entry which is preliminary data.</text>
</comment>
<dbReference type="AlphaFoldDB" id="A0A401PPI9"/>
<evidence type="ECO:0000313" key="1">
    <source>
        <dbReference type="EMBL" id="GCB75043.1"/>
    </source>
</evidence>
<dbReference type="EMBL" id="BFAA01016240">
    <property type="protein sequence ID" value="GCB75043.1"/>
    <property type="molecule type" value="Genomic_DNA"/>
</dbReference>
<dbReference type="OrthoDB" id="265717at2759"/>
<name>A0A401PPI9_SCYTO</name>
<dbReference type="STRING" id="75743.A0A401PPI9"/>
<organism evidence="1 2">
    <name type="scientific">Scyliorhinus torazame</name>
    <name type="common">Cloudy catshark</name>
    <name type="synonym">Catulus torazame</name>
    <dbReference type="NCBI Taxonomy" id="75743"/>
    <lineage>
        <taxon>Eukaryota</taxon>
        <taxon>Metazoa</taxon>
        <taxon>Chordata</taxon>
        <taxon>Craniata</taxon>
        <taxon>Vertebrata</taxon>
        <taxon>Chondrichthyes</taxon>
        <taxon>Elasmobranchii</taxon>
        <taxon>Galeomorphii</taxon>
        <taxon>Galeoidea</taxon>
        <taxon>Carcharhiniformes</taxon>
        <taxon>Scyliorhinidae</taxon>
        <taxon>Scyliorhinus</taxon>
    </lineage>
</organism>